<evidence type="ECO:0000256" key="3">
    <source>
        <dbReference type="ARBA" id="ARBA00022691"/>
    </source>
</evidence>
<evidence type="ECO:0000313" key="9">
    <source>
        <dbReference type="Proteomes" id="UP000193577"/>
    </source>
</evidence>
<dbReference type="Gene3D" id="3.40.50.10090">
    <property type="match status" value="2"/>
</dbReference>
<keyword evidence="1" id="KW-0489">Methyltransferase</keyword>
<dbReference type="FunFam" id="3.40.50.10090:FF:000002">
    <property type="entry name" value="Bifunctional uroporphyrinogen-III C-methyltransferase/uroporphyrinogen-III synthase"/>
    <property type="match status" value="1"/>
</dbReference>
<dbReference type="Pfam" id="PF02602">
    <property type="entry name" value="HEM4"/>
    <property type="match status" value="1"/>
</dbReference>
<dbReference type="InterPro" id="IPR003754">
    <property type="entry name" value="4pyrrol_synth_uPrphyn_synth"/>
</dbReference>
<dbReference type="FunFam" id="3.40.50.10090:FF:000001">
    <property type="entry name" value="Bifunctional uroporphyrinogen-III C-methyltransferase/uroporphyrinogen-III synthase"/>
    <property type="match status" value="1"/>
</dbReference>
<dbReference type="PANTHER" id="PTHR45790:SF3">
    <property type="entry name" value="S-ADENOSYL-L-METHIONINE-DEPENDENT UROPORPHYRINOGEN III METHYLTRANSFERASE, CHLOROPLASTIC"/>
    <property type="match status" value="1"/>
</dbReference>
<dbReference type="Pfam" id="PF00590">
    <property type="entry name" value="TP_methylase"/>
    <property type="match status" value="1"/>
</dbReference>
<name>A0AA91PET9_9MYCO</name>
<keyword evidence="9" id="KW-1185">Reference proteome</keyword>
<dbReference type="CDD" id="cd06578">
    <property type="entry name" value="HemD"/>
    <property type="match status" value="1"/>
</dbReference>
<evidence type="ECO:0000256" key="2">
    <source>
        <dbReference type="ARBA" id="ARBA00022679"/>
    </source>
</evidence>
<dbReference type="InterPro" id="IPR035996">
    <property type="entry name" value="4pyrrol_Methylase_sf"/>
</dbReference>
<evidence type="ECO:0000259" key="6">
    <source>
        <dbReference type="Pfam" id="PF00590"/>
    </source>
</evidence>
<comment type="caution">
    <text evidence="8">The sequence shown here is derived from an EMBL/GenBank/DDBJ whole genome shotgun (WGS) entry which is preliminary data.</text>
</comment>
<sequence length="588" mass="61434">MSTRGRKPKPGRIVFVGSGPGDPGLLTTRARAALARAAVVFTDPDVPESILALVGTDLPPAPIADAKDGAKEAAKDGATTGKDAAKAAEAAEGNDTAAAVKDTAKGKSARGAKDVAPIPNADIRPALGGAAEVAKTLVAAARAGDDVIRLVAGDPLSVDSVVTEVTTVARTNLTFEIVPGLPPAIAVPTYAGLPLGSSHTVADVRGDVDWAALAAAPGPLILQATASHLPDAASTLIDYGLTEQTPCVVTAVGTTCSQRSVESTLHGLTEQNVFAGTELAEQAMSAGSPQNGPLVVTIGKTVNNRTKLNWWESRALYGWTVLVPRTKDQAGEMSERLITYGALPIEVPTIAVEPPRSPAQMERAVKGLVDGRYQWVVFTSTNAVRAVWEKFSEFGLDARAFSGVKIACVGEATADRVRAFGIEPEMVPSGEQSSLGLLEEFPPYDDVFDPVNRVLLPRADIATETLAEGLRERGWEIEDVTAYRTVRAAPPPAATREMIKTGGFDAVCFTSSSTVRNLVGIAGKPHARTIVSCIGPKTAETAAEFGLRVDVRPETAAVGPLVDALAEHAARLRAEGALPPPRKKSRRR</sequence>
<feature type="region of interest" description="Disordered" evidence="5">
    <location>
        <begin position="91"/>
        <end position="113"/>
    </location>
</feature>
<dbReference type="EMBL" id="NCXO01000017">
    <property type="protein sequence ID" value="OSC33789.1"/>
    <property type="molecule type" value="Genomic_DNA"/>
</dbReference>
<dbReference type="Gene3D" id="3.30.950.10">
    <property type="entry name" value="Methyltransferase, Cobalt-precorrin-4 Transmethylase, Domain 2"/>
    <property type="match status" value="1"/>
</dbReference>
<dbReference type="SUPFAM" id="SSF53790">
    <property type="entry name" value="Tetrapyrrole methylase"/>
    <property type="match status" value="1"/>
</dbReference>
<dbReference type="InterPro" id="IPR050161">
    <property type="entry name" value="Siro_Cobalamin_biosynth"/>
</dbReference>
<keyword evidence="3" id="KW-0949">S-adenosyl-L-methionine</keyword>
<gene>
    <name evidence="8" type="ORF">B8W67_09670</name>
</gene>
<keyword evidence="4" id="KW-0627">Porphyrin biosynthesis</keyword>
<evidence type="ECO:0000256" key="4">
    <source>
        <dbReference type="ARBA" id="ARBA00023244"/>
    </source>
</evidence>
<dbReference type="InterPro" id="IPR014776">
    <property type="entry name" value="4pyrrole_Mease_sub2"/>
</dbReference>
<evidence type="ECO:0000256" key="5">
    <source>
        <dbReference type="SAM" id="MobiDB-lite"/>
    </source>
</evidence>
<dbReference type="Gene3D" id="3.40.1010.10">
    <property type="entry name" value="Cobalt-precorrin-4 Transmethylase, Domain 1"/>
    <property type="match status" value="1"/>
</dbReference>
<feature type="compositionally biased region" description="Basic residues" evidence="5">
    <location>
        <begin position="1"/>
        <end position="10"/>
    </location>
</feature>
<dbReference type="SUPFAM" id="SSF69618">
    <property type="entry name" value="HemD-like"/>
    <property type="match status" value="1"/>
</dbReference>
<dbReference type="InterPro" id="IPR036108">
    <property type="entry name" value="4pyrrol_syn_uPrphyn_synt_sf"/>
</dbReference>
<dbReference type="GO" id="GO:0032259">
    <property type="term" value="P:methylation"/>
    <property type="evidence" value="ECO:0007669"/>
    <property type="project" value="UniProtKB-KW"/>
</dbReference>
<evidence type="ECO:0000256" key="1">
    <source>
        <dbReference type="ARBA" id="ARBA00022603"/>
    </source>
</evidence>
<feature type="domain" description="Tetrapyrrole methylase" evidence="6">
    <location>
        <begin position="12"/>
        <end position="266"/>
    </location>
</feature>
<evidence type="ECO:0000259" key="7">
    <source>
        <dbReference type="Pfam" id="PF02602"/>
    </source>
</evidence>
<dbReference type="GO" id="GO:0019354">
    <property type="term" value="P:siroheme biosynthetic process"/>
    <property type="evidence" value="ECO:0007669"/>
    <property type="project" value="TreeGrafter"/>
</dbReference>
<keyword evidence="2" id="KW-0808">Transferase</keyword>
<feature type="region of interest" description="Disordered" evidence="5">
    <location>
        <begin position="1"/>
        <end position="22"/>
    </location>
</feature>
<feature type="domain" description="Tetrapyrrole biosynthesis uroporphyrinogen III synthase" evidence="7">
    <location>
        <begin position="332"/>
        <end position="562"/>
    </location>
</feature>
<protein>
    <submittedName>
        <fullName evidence="8">Bifunctional uroporphyrinogen-III C-methyltransferase/uroporphyrinogen-III synthase</fullName>
    </submittedName>
</protein>
<proteinExistence type="predicted"/>
<dbReference type="Proteomes" id="UP000193577">
    <property type="component" value="Unassembled WGS sequence"/>
</dbReference>
<dbReference type="PANTHER" id="PTHR45790">
    <property type="entry name" value="SIROHEME SYNTHASE-RELATED"/>
    <property type="match status" value="1"/>
</dbReference>
<organism evidence="8 9">
    <name type="scientific">Mycolicibacillus koreensis</name>
    <dbReference type="NCBI Taxonomy" id="1069220"/>
    <lineage>
        <taxon>Bacteria</taxon>
        <taxon>Bacillati</taxon>
        <taxon>Actinomycetota</taxon>
        <taxon>Actinomycetes</taxon>
        <taxon>Mycobacteriales</taxon>
        <taxon>Mycobacteriaceae</taxon>
        <taxon>Mycolicibacillus</taxon>
    </lineage>
</organism>
<dbReference type="GO" id="GO:0004852">
    <property type="term" value="F:uroporphyrinogen-III synthase activity"/>
    <property type="evidence" value="ECO:0007669"/>
    <property type="project" value="InterPro"/>
</dbReference>
<dbReference type="InterPro" id="IPR014777">
    <property type="entry name" value="4pyrrole_Mease_sub1"/>
</dbReference>
<evidence type="ECO:0000313" key="8">
    <source>
        <dbReference type="EMBL" id="OSC33789.1"/>
    </source>
</evidence>
<dbReference type="GO" id="GO:0004851">
    <property type="term" value="F:uroporphyrin-III C-methyltransferase activity"/>
    <property type="evidence" value="ECO:0007669"/>
    <property type="project" value="TreeGrafter"/>
</dbReference>
<dbReference type="AlphaFoldDB" id="A0AA91PET9"/>
<dbReference type="InterPro" id="IPR000878">
    <property type="entry name" value="4pyrrol_Mease"/>
</dbReference>
<reference evidence="8 9" key="1">
    <citation type="submission" date="2017-04" db="EMBL/GenBank/DDBJ databases">
        <title>The new phylogeny of genus Mycobacterium.</title>
        <authorList>
            <person name="Tortoli E."/>
            <person name="Trovato A."/>
            <person name="Cirillo D.M."/>
        </authorList>
    </citation>
    <scope>NUCLEOTIDE SEQUENCE [LARGE SCALE GENOMIC DNA]</scope>
    <source>
        <strain evidence="8 9">KCTC 19819</strain>
    </source>
</reference>
<accession>A0AA91PET9</accession>